<evidence type="ECO:0000313" key="2">
    <source>
        <dbReference type="Proteomes" id="UP000092555"/>
    </source>
</evidence>
<dbReference type="GeneID" id="30028491"/>
<dbReference type="Proteomes" id="UP000092555">
    <property type="component" value="Unassembled WGS sequence"/>
</dbReference>
<protein>
    <submittedName>
        <fullName evidence="1">Uncharacterized protein</fullName>
    </submittedName>
</protein>
<sequence>MKNENRSSKVNDKQYPFCSFSKNERNLSHLYIDVIIFSLSNINPEASLVISRPKISTLINFASILKL</sequence>
<keyword evidence="2" id="KW-1185">Reference proteome</keyword>
<dbReference type="AlphaFoldDB" id="A0A1A0HHI9"/>
<gene>
    <name evidence="1" type="ORF">METBIDRAFT_29928</name>
</gene>
<accession>A0A1A0HHI9</accession>
<proteinExistence type="predicted"/>
<name>A0A1A0HHI9_9ASCO</name>
<evidence type="ECO:0000313" key="1">
    <source>
        <dbReference type="EMBL" id="OBA23470.1"/>
    </source>
</evidence>
<comment type="caution">
    <text evidence="1">The sequence shown here is derived from an EMBL/GenBank/DDBJ whole genome shotgun (WGS) entry which is preliminary data.</text>
</comment>
<dbReference type="RefSeq" id="XP_018713951.1">
    <property type="nucleotide sequence ID" value="XM_018855515.1"/>
</dbReference>
<dbReference type="EMBL" id="LXTC01000001">
    <property type="protein sequence ID" value="OBA23470.1"/>
    <property type="molecule type" value="Genomic_DNA"/>
</dbReference>
<organism evidence="1 2">
    <name type="scientific">Metschnikowia bicuspidata var. bicuspidata NRRL YB-4993</name>
    <dbReference type="NCBI Taxonomy" id="869754"/>
    <lineage>
        <taxon>Eukaryota</taxon>
        <taxon>Fungi</taxon>
        <taxon>Dikarya</taxon>
        <taxon>Ascomycota</taxon>
        <taxon>Saccharomycotina</taxon>
        <taxon>Pichiomycetes</taxon>
        <taxon>Metschnikowiaceae</taxon>
        <taxon>Metschnikowia</taxon>
    </lineage>
</organism>
<reference evidence="1 2" key="1">
    <citation type="submission" date="2016-05" db="EMBL/GenBank/DDBJ databases">
        <title>Comparative genomics of biotechnologically important yeasts.</title>
        <authorList>
            <consortium name="DOE Joint Genome Institute"/>
            <person name="Riley R."/>
            <person name="Haridas S."/>
            <person name="Wolfe K.H."/>
            <person name="Lopes M.R."/>
            <person name="Hittinger C.T."/>
            <person name="Goker M."/>
            <person name="Salamov A."/>
            <person name="Wisecaver J."/>
            <person name="Long T.M."/>
            <person name="Aerts A.L."/>
            <person name="Barry K."/>
            <person name="Choi C."/>
            <person name="Clum A."/>
            <person name="Coughlan A.Y."/>
            <person name="Deshpande S."/>
            <person name="Douglass A.P."/>
            <person name="Hanson S.J."/>
            <person name="Klenk H.-P."/>
            <person name="LaButti K."/>
            <person name="Lapidus A."/>
            <person name="Lindquist E."/>
            <person name="Lipzen A."/>
            <person name="Meier-kolthoff J.P."/>
            <person name="Ohm R.A."/>
            <person name="Otillar R.P."/>
            <person name="Pangilinan J."/>
            <person name="Peng Y."/>
            <person name="Rokas A."/>
            <person name="Rosa C.A."/>
            <person name="Scheuner C."/>
            <person name="Sibirny A.A."/>
            <person name="Slot J.C."/>
            <person name="Stielow J.B."/>
            <person name="Sun H."/>
            <person name="Kurtzman C.P."/>
            <person name="Blackwell M."/>
            <person name="Grigoriev I.V."/>
            <person name="Jeffries T.W."/>
        </authorList>
    </citation>
    <scope>NUCLEOTIDE SEQUENCE [LARGE SCALE GENOMIC DNA]</scope>
    <source>
        <strain evidence="1 2">NRRL YB-4993</strain>
    </source>
</reference>